<evidence type="ECO:0008006" key="4">
    <source>
        <dbReference type="Google" id="ProtNLM"/>
    </source>
</evidence>
<protein>
    <recommendedName>
        <fullName evidence="4">Peptidase propeptide and YPEB domain-containing protein</fullName>
    </recommendedName>
</protein>
<accession>A0ABD6DAW8</accession>
<evidence type="ECO:0000313" key="2">
    <source>
        <dbReference type="EMBL" id="MFD1642263.1"/>
    </source>
</evidence>
<organism evidence="2 3">
    <name type="scientific">Halohasta litorea</name>
    <dbReference type="NCBI Taxonomy" id="869891"/>
    <lineage>
        <taxon>Archaea</taxon>
        <taxon>Methanobacteriati</taxon>
        <taxon>Methanobacteriota</taxon>
        <taxon>Stenosarchaea group</taxon>
        <taxon>Halobacteria</taxon>
        <taxon>Halobacteriales</taxon>
        <taxon>Haloferacaceae</taxon>
        <taxon>Halohasta</taxon>
    </lineage>
</organism>
<sequence length="195" mass="20599">MRYTTATLAVLLLLAVVAGGVSAAPMTNPSTVASADTAQPAEYTIETVDPDDELTDRDVETARELAWANDSVRAAVDADTPVNFEVWAPNGDDDHVSVWVDQNGTTVAIADIDLDAESVLAVDEPEVLSVSETESFEVETTLDSSAGDSTTVFGVEIEGETTADGSVDNRTVDDDYSTIELDADDYDVVDGEGDE</sequence>
<gene>
    <name evidence="2" type="ORF">ACFSBW_10310</name>
</gene>
<reference evidence="2 3" key="1">
    <citation type="journal article" date="2019" name="Int. J. Syst. Evol. Microbiol.">
        <title>The Global Catalogue of Microorganisms (GCM) 10K type strain sequencing project: providing services to taxonomists for standard genome sequencing and annotation.</title>
        <authorList>
            <consortium name="The Broad Institute Genomics Platform"/>
            <consortium name="The Broad Institute Genome Sequencing Center for Infectious Disease"/>
            <person name="Wu L."/>
            <person name="Ma J."/>
        </authorList>
    </citation>
    <scope>NUCLEOTIDE SEQUENCE [LARGE SCALE GENOMIC DNA]</scope>
    <source>
        <strain evidence="2 3">CGMCC 1.10593</strain>
    </source>
</reference>
<dbReference type="AlphaFoldDB" id="A0ABD6DAW8"/>
<dbReference type="EMBL" id="JBHUDM010000002">
    <property type="protein sequence ID" value="MFD1642263.1"/>
    <property type="molecule type" value="Genomic_DNA"/>
</dbReference>
<evidence type="ECO:0000256" key="1">
    <source>
        <dbReference type="SAM" id="MobiDB-lite"/>
    </source>
</evidence>
<proteinExistence type="predicted"/>
<evidence type="ECO:0000313" key="3">
    <source>
        <dbReference type="Proteomes" id="UP001597052"/>
    </source>
</evidence>
<dbReference type="Proteomes" id="UP001597052">
    <property type="component" value="Unassembled WGS sequence"/>
</dbReference>
<feature type="compositionally biased region" description="Acidic residues" evidence="1">
    <location>
        <begin position="174"/>
        <end position="195"/>
    </location>
</feature>
<dbReference type="RefSeq" id="WP_256395366.1">
    <property type="nucleotide sequence ID" value="NZ_JANHDJ010000002.1"/>
</dbReference>
<name>A0ABD6DAW8_9EURY</name>
<feature type="region of interest" description="Disordered" evidence="1">
    <location>
        <begin position="158"/>
        <end position="195"/>
    </location>
</feature>
<keyword evidence="3" id="KW-1185">Reference proteome</keyword>
<comment type="caution">
    <text evidence="2">The sequence shown here is derived from an EMBL/GenBank/DDBJ whole genome shotgun (WGS) entry which is preliminary data.</text>
</comment>